<proteinExistence type="predicted"/>
<accession>A0A914ZPW0</accession>
<reference evidence="2" key="1">
    <citation type="submission" date="2022-11" db="UniProtKB">
        <authorList>
            <consortium name="WormBaseParasite"/>
        </authorList>
    </citation>
    <scope>IDENTIFICATION</scope>
</reference>
<sequence length="104" mass="11935">MKRSLVNILLVLIRFLCFCSTLKAAGYFFTSDVFQLLQFPLLLPFPLKYTIFSKLLMAPLVDVAMTSLDSRSFEALIRSSFDISILSSINLSHQKPILFDRHIF</sequence>
<keyword evidence="1" id="KW-1185">Reference proteome</keyword>
<dbReference type="WBParaSite" id="PgB13_g012_t01">
    <property type="protein sequence ID" value="PgB13_g012_t01"/>
    <property type="gene ID" value="PgB13_g012"/>
</dbReference>
<dbReference type="Proteomes" id="UP000887569">
    <property type="component" value="Unplaced"/>
</dbReference>
<evidence type="ECO:0000313" key="1">
    <source>
        <dbReference type="Proteomes" id="UP000887569"/>
    </source>
</evidence>
<dbReference type="AlphaFoldDB" id="A0A914ZPW0"/>
<protein>
    <submittedName>
        <fullName evidence="2">Secreted protein</fullName>
    </submittedName>
</protein>
<organism evidence="1 2">
    <name type="scientific">Parascaris univalens</name>
    <name type="common">Nematode worm</name>
    <dbReference type="NCBI Taxonomy" id="6257"/>
    <lineage>
        <taxon>Eukaryota</taxon>
        <taxon>Metazoa</taxon>
        <taxon>Ecdysozoa</taxon>
        <taxon>Nematoda</taxon>
        <taxon>Chromadorea</taxon>
        <taxon>Rhabditida</taxon>
        <taxon>Spirurina</taxon>
        <taxon>Ascaridomorpha</taxon>
        <taxon>Ascaridoidea</taxon>
        <taxon>Ascarididae</taxon>
        <taxon>Parascaris</taxon>
    </lineage>
</organism>
<evidence type="ECO:0000313" key="2">
    <source>
        <dbReference type="WBParaSite" id="PgB13_g012_t01"/>
    </source>
</evidence>
<name>A0A914ZPW0_PARUN</name>